<reference evidence="2 3" key="1">
    <citation type="journal article" date="2012" name="Genome Biol.">
        <title>Genome and low-iron response of an oceanic diatom adapted to chronic iron limitation.</title>
        <authorList>
            <person name="Lommer M."/>
            <person name="Specht M."/>
            <person name="Roy A.S."/>
            <person name="Kraemer L."/>
            <person name="Andreson R."/>
            <person name="Gutowska M.A."/>
            <person name="Wolf J."/>
            <person name="Bergner S.V."/>
            <person name="Schilhabel M.B."/>
            <person name="Klostermeier U.C."/>
            <person name="Beiko R.G."/>
            <person name="Rosenstiel P."/>
            <person name="Hippler M."/>
            <person name="Laroche J."/>
        </authorList>
    </citation>
    <scope>NUCLEOTIDE SEQUENCE [LARGE SCALE GENOMIC DNA]</scope>
    <source>
        <strain evidence="2 3">CCMP1005</strain>
    </source>
</reference>
<proteinExistence type="predicted"/>
<evidence type="ECO:0000256" key="1">
    <source>
        <dbReference type="SAM" id="MobiDB-lite"/>
    </source>
</evidence>
<dbReference type="Proteomes" id="UP000266841">
    <property type="component" value="Unassembled WGS sequence"/>
</dbReference>
<protein>
    <submittedName>
        <fullName evidence="2">Uncharacterized protein</fullName>
    </submittedName>
</protein>
<dbReference type="EMBL" id="AGNL01046783">
    <property type="protein sequence ID" value="EJK47624.1"/>
    <property type="molecule type" value="Genomic_DNA"/>
</dbReference>
<accession>K0R6R5</accession>
<keyword evidence="3" id="KW-1185">Reference proteome</keyword>
<sequence length="107" mass="11092">MIEQTTRAEAASGPDGDDNGPGDPDRSRRRMIASPICMGTGGDYVMMNDMTERGAGTRDDAASPWQFGFGGPRALGGKKSLFCLPSTGPVSDDLQTASSSSNFAVTG</sequence>
<gene>
    <name evidence="2" type="ORF">THAOC_33642</name>
</gene>
<feature type="non-terminal residue" evidence="2">
    <location>
        <position position="107"/>
    </location>
</feature>
<evidence type="ECO:0000313" key="2">
    <source>
        <dbReference type="EMBL" id="EJK47624.1"/>
    </source>
</evidence>
<evidence type="ECO:0000313" key="3">
    <source>
        <dbReference type="Proteomes" id="UP000266841"/>
    </source>
</evidence>
<comment type="caution">
    <text evidence="2">The sequence shown here is derived from an EMBL/GenBank/DDBJ whole genome shotgun (WGS) entry which is preliminary data.</text>
</comment>
<name>K0R6R5_THAOC</name>
<organism evidence="2 3">
    <name type="scientific">Thalassiosira oceanica</name>
    <name type="common">Marine diatom</name>
    <dbReference type="NCBI Taxonomy" id="159749"/>
    <lineage>
        <taxon>Eukaryota</taxon>
        <taxon>Sar</taxon>
        <taxon>Stramenopiles</taxon>
        <taxon>Ochrophyta</taxon>
        <taxon>Bacillariophyta</taxon>
        <taxon>Coscinodiscophyceae</taxon>
        <taxon>Thalassiosirophycidae</taxon>
        <taxon>Thalassiosirales</taxon>
        <taxon>Thalassiosiraceae</taxon>
        <taxon>Thalassiosira</taxon>
    </lineage>
</organism>
<feature type="region of interest" description="Disordered" evidence="1">
    <location>
        <begin position="1"/>
        <end position="33"/>
    </location>
</feature>
<dbReference type="AlphaFoldDB" id="K0R6R5"/>